<evidence type="ECO:0000256" key="4">
    <source>
        <dbReference type="ARBA" id="ARBA00022705"/>
    </source>
</evidence>
<dbReference type="PANTHER" id="PTHR11669:SF0">
    <property type="entry name" value="PROTEIN STICHEL-LIKE 2"/>
    <property type="match status" value="1"/>
</dbReference>
<organism evidence="13 14">
    <name type="scientific">Candidatus Liberibacter solanacearum</name>
    <dbReference type="NCBI Taxonomy" id="556287"/>
    <lineage>
        <taxon>Bacteria</taxon>
        <taxon>Pseudomonadati</taxon>
        <taxon>Pseudomonadota</taxon>
        <taxon>Alphaproteobacteria</taxon>
        <taxon>Hyphomicrobiales</taxon>
        <taxon>Rhizobiaceae</taxon>
        <taxon>Liberibacter</taxon>
    </lineage>
</organism>
<dbReference type="Pfam" id="PF12169">
    <property type="entry name" value="DNA_pol3_gamma3"/>
    <property type="match status" value="1"/>
</dbReference>
<dbReference type="GO" id="GO:0006261">
    <property type="term" value="P:DNA-templated DNA replication"/>
    <property type="evidence" value="ECO:0007669"/>
    <property type="project" value="TreeGrafter"/>
</dbReference>
<dbReference type="Gene3D" id="1.10.8.60">
    <property type="match status" value="1"/>
</dbReference>
<keyword evidence="5" id="KW-0479">Metal-binding</keyword>
<evidence type="ECO:0000313" key="14">
    <source>
        <dbReference type="Proteomes" id="UP000236895"/>
    </source>
</evidence>
<comment type="function">
    <text evidence="11">DNA polymerase III is a complex, multichain enzyme responsible for most of the replicative synthesis in bacteria. This DNA polymerase also exhibits 3' to 5' exonuclease activity.</text>
</comment>
<dbReference type="InterPro" id="IPR045085">
    <property type="entry name" value="HLD_clamp_pol_III_gamma_tau"/>
</dbReference>
<evidence type="ECO:0000313" key="13">
    <source>
        <dbReference type="EMBL" id="RPD37771.1"/>
    </source>
</evidence>
<protein>
    <recommendedName>
        <fullName evidence="11">DNA polymerase III subunit gamma/tau</fullName>
        <ecNumber evidence="11">2.7.7.7</ecNumber>
    </recommendedName>
</protein>
<gene>
    <name evidence="11" type="primary">dnaX</name>
    <name evidence="13" type="ORF">C0030_000960</name>
</gene>
<dbReference type="Pfam" id="PF22608">
    <property type="entry name" value="DNAX_ATPase_lid"/>
    <property type="match status" value="1"/>
</dbReference>
<dbReference type="InterPro" id="IPR027417">
    <property type="entry name" value="P-loop_NTPase"/>
</dbReference>
<dbReference type="CDD" id="cd18137">
    <property type="entry name" value="HLD_clamp_pol_III_gamma_tau"/>
    <property type="match status" value="1"/>
</dbReference>
<dbReference type="SUPFAM" id="SSF52540">
    <property type="entry name" value="P-loop containing nucleoside triphosphate hydrolases"/>
    <property type="match status" value="1"/>
</dbReference>
<dbReference type="FunFam" id="1.10.8.60:FF:000013">
    <property type="entry name" value="DNA polymerase III subunit gamma/tau"/>
    <property type="match status" value="1"/>
</dbReference>
<dbReference type="Pfam" id="PF12362">
    <property type="entry name" value="DUF3646"/>
    <property type="match status" value="1"/>
</dbReference>
<comment type="catalytic activity">
    <reaction evidence="10 11">
        <text>DNA(n) + a 2'-deoxyribonucleoside 5'-triphosphate = DNA(n+1) + diphosphate</text>
        <dbReference type="Rhea" id="RHEA:22508"/>
        <dbReference type="Rhea" id="RHEA-COMP:17339"/>
        <dbReference type="Rhea" id="RHEA-COMP:17340"/>
        <dbReference type="ChEBI" id="CHEBI:33019"/>
        <dbReference type="ChEBI" id="CHEBI:61560"/>
        <dbReference type="ChEBI" id="CHEBI:173112"/>
        <dbReference type="EC" id="2.7.7.7"/>
    </reaction>
</comment>
<dbReference type="InterPro" id="IPR022754">
    <property type="entry name" value="DNA_pol_III_gamma-3"/>
</dbReference>
<dbReference type="Pfam" id="PF13177">
    <property type="entry name" value="DNA_pol3_delta2"/>
    <property type="match status" value="1"/>
</dbReference>
<dbReference type="GO" id="GO:0003677">
    <property type="term" value="F:DNA binding"/>
    <property type="evidence" value="ECO:0007669"/>
    <property type="project" value="InterPro"/>
</dbReference>
<dbReference type="InterPro" id="IPR050238">
    <property type="entry name" value="DNA_Rep/Repair_Clamp_Loader"/>
</dbReference>
<comment type="caution">
    <text evidence="13">The sequence shown here is derived from an EMBL/GenBank/DDBJ whole genome shotgun (WGS) entry which is preliminary data.</text>
</comment>
<dbReference type="Proteomes" id="UP000236895">
    <property type="component" value="Unassembled WGS sequence"/>
</dbReference>
<evidence type="ECO:0000256" key="3">
    <source>
        <dbReference type="ARBA" id="ARBA00022695"/>
    </source>
</evidence>
<name>A0A3R7P8Z4_9HYPH</name>
<proteinExistence type="inferred from homology"/>
<evidence type="ECO:0000256" key="8">
    <source>
        <dbReference type="ARBA" id="ARBA00022840"/>
    </source>
</evidence>
<dbReference type="Gene3D" id="1.20.272.10">
    <property type="match status" value="1"/>
</dbReference>
<dbReference type="EC" id="2.7.7.7" evidence="11"/>
<dbReference type="GO" id="GO:0005524">
    <property type="term" value="F:ATP binding"/>
    <property type="evidence" value="ECO:0007669"/>
    <property type="project" value="UniProtKB-KW"/>
</dbReference>
<evidence type="ECO:0000256" key="11">
    <source>
        <dbReference type="RuleBase" id="RU364063"/>
    </source>
</evidence>
<keyword evidence="7" id="KW-0862">Zinc</keyword>
<dbReference type="SUPFAM" id="SSF48019">
    <property type="entry name" value="post-AAA+ oligomerization domain-like"/>
    <property type="match status" value="1"/>
</dbReference>
<dbReference type="GO" id="GO:0046872">
    <property type="term" value="F:metal ion binding"/>
    <property type="evidence" value="ECO:0007669"/>
    <property type="project" value="UniProtKB-KW"/>
</dbReference>
<dbReference type="CDD" id="cd00009">
    <property type="entry name" value="AAA"/>
    <property type="match status" value="1"/>
</dbReference>
<evidence type="ECO:0000256" key="7">
    <source>
        <dbReference type="ARBA" id="ARBA00022833"/>
    </source>
</evidence>
<accession>A0A3R7P8Z4</accession>
<dbReference type="InterPro" id="IPR008921">
    <property type="entry name" value="DNA_pol3_clamp-load_cplx_C"/>
</dbReference>
<keyword evidence="6 11" id="KW-0547">Nucleotide-binding</keyword>
<reference evidence="13 14" key="1">
    <citation type="submission" date="2018-11" db="EMBL/GenBank/DDBJ databases">
        <title>Genome Analysis of Haplotype D of Candidatus Liberibacter Solanacearum.</title>
        <authorList>
            <person name="Katsir L."/>
            <person name="Ruan Z."/>
            <person name="Santos Garcia D."/>
            <person name="Piasezky A."/>
            <person name="Jiang J."/>
            <person name="Sela N."/>
            <person name="Freilich S."/>
            <person name="Bahar O."/>
        </authorList>
    </citation>
    <scope>NUCLEOTIDE SEQUENCE [LARGE SCALE GENOMIC DNA]</scope>
    <source>
        <strain evidence="14">haplotype D1</strain>
    </source>
</reference>
<feature type="domain" description="AAA+ ATPase" evidence="12">
    <location>
        <begin position="42"/>
        <end position="188"/>
    </location>
</feature>
<dbReference type="GO" id="GO:0009360">
    <property type="term" value="C:DNA polymerase III complex"/>
    <property type="evidence" value="ECO:0007669"/>
    <property type="project" value="InterPro"/>
</dbReference>
<keyword evidence="9 11" id="KW-0239">DNA-directed DNA polymerase</keyword>
<keyword evidence="2 11" id="KW-0808">Transferase</keyword>
<dbReference type="SMART" id="SM00382">
    <property type="entry name" value="AAA"/>
    <property type="match status" value="1"/>
</dbReference>
<evidence type="ECO:0000256" key="6">
    <source>
        <dbReference type="ARBA" id="ARBA00022741"/>
    </source>
</evidence>
<dbReference type="FunFam" id="3.40.50.300:FF:000014">
    <property type="entry name" value="DNA polymerase III subunit gamma/tau"/>
    <property type="match status" value="1"/>
</dbReference>
<keyword evidence="3 11" id="KW-0548">Nucleotidyltransferase</keyword>
<dbReference type="AlphaFoldDB" id="A0A3R7P8Z4"/>
<sequence>MSKFENNYCILARKYRPQSFSDLIGQDPMVKTLANAFKSGRIAQSYMLSGTRGIGKTTTARIIARSLNYKTADVDIPTVEFEGFGEHCQSIIQGNHVDVVELDAASHTSIDDVREIIEQMYYKPISARFKVYIMDEVQMLSTAAFNGLLKTLEEPPPHVKFIFATTEIRKVPITVLSRCQRFDLHRISIGNLIGLFTKILRQESIESDPESIAMIARASDGSVRDGLSLLDQAIARCGDKIEASTVRLMLALADRNRIMDLFGYLIKGDIVKALQEFSLQYDSGANPSVVLYGLADFTHLVTRIKYVPEMADTLLYSEAENLRASGYAKEVSVTVLSRFWQMILKGLSEIEGFSRPMEAVEMILIRLAHSVQLPSPEEIAHYIVEEKQKKKNDFLSSPALLTRVAKIQKDIPSDKSFPSGDNEVVEKPNMLSVELSSRASDDYIERLTELCENNHDDNFKEMLRKFLRVFYFEIGILEVACSKDAPEGFIENLVNNLKNWTGKNWEIRFALGQCYDNFRIGADIQAVRAIFPNAQVVSIRTFSNS</sequence>
<dbReference type="Gene3D" id="3.40.50.300">
    <property type="entry name" value="P-loop containing nucleotide triphosphate hydrolases"/>
    <property type="match status" value="1"/>
</dbReference>
<dbReference type="NCBIfam" id="NF006585">
    <property type="entry name" value="PRK09111.1"/>
    <property type="match status" value="1"/>
</dbReference>
<evidence type="ECO:0000256" key="2">
    <source>
        <dbReference type="ARBA" id="ARBA00022679"/>
    </source>
</evidence>
<evidence type="ECO:0000256" key="9">
    <source>
        <dbReference type="ARBA" id="ARBA00022932"/>
    </source>
</evidence>
<dbReference type="PANTHER" id="PTHR11669">
    <property type="entry name" value="REPLICATION FACTOR C / DNA POLYMERASE III GAMMA-TAU SUBUNIT"/>
    <property type="match status" value="1"/>
</dbReference>
<dbReference type="InterPro" id="IPR012763">
    <property type="entry name" value="DNA_pol_III_sug/sutau_N"/>
</dbReference>
<evidence type="ECO:0000256" key="1">
    <source>
        <dbReference type="ARBA" id="ARBA00006360"/>
    </source>
</evidence>
<dbReference type="NCBIfam" id="TIGR02397">
    <property type="entry name" value="dnaX_nterm"/>
    <property type="match status" value="1"/>
</dbReference>
<dbReference type="GO" id="GO:0003887">
    <property type="term" value="F:DNA-directed DNA polymerase activity"/>
    <property type="evidence" value="ECO:0007669"/>
    <property type="project" value="UniProtKB-KW"/>
</dbReference>
<keyword evidence="4 11" id="KW-0235">DNA replication</keyword>
<dbReference type="EMBL" id="PKRU02000003">
    <property type="protein sequence ID" value="RPD37771.1"/>
    <property type="molecule type" value="Genomic_DNA"/>
</dbReference>
<evidence type="ECO:0000259" key="12">
    <source>
        <dbReference type="SMART" id="SM00382"/>
    </source>
</evidence>
<comment type="similarity">
    <text evidence="1 11">Belongs to the DnaX/STICHEL family.</text>
</comment>
<evidence type="ECO:0000256" key="5">
    <source>
        <dbReference type="ARBA" id="ARBA00022723"/>
    </source>
</evidence>
<dbReference type="InterPro" id="IPR022107">
    <property type="entry name" value="DNA_pol_III_gamma/tau_C"/>
</dbReference>
<dbReference type="InterPro" id="IPR003593">
    <property type="entry name" value="AAA+_ATPase"/>
</dbReference>
<evidence type="ECO:0000256" key="10">
    <source>
        <dbReference type="ARBA" id="ARBA00049244"/>
    </source>
</evidence>
<comment type="subunit">
    <text evidence="11">DNA polymerase III contains a core (composed of alpha, epsilon and theta chains) that associates with a tau subunit. This core dimerizes to form the POLIII' complex. PolIII' associates with the gamma complex (composed of gamma, delta, delta', psi and chi chains) and with the beta chain to form the complete DNA polymerase III complex.</text>
</comment>
<keyword evidence="8 11" id="KW-0067">ATP-binding</keyword>